<gene>
    <name evidence="5" type="ORF">FOZ60_014693</name>
</gene>
<dbReference type="PROSITE" id="PS50222">
    <property type="entry name" value="EF_HAND_2"/>
    <property type="match status" value="2"/>
</dbReference>
<dbReference type="AlphaFoldDB" id="A0A7J6PLX5"/>
<evidence type="ECO:0000259" key="4">
    <source>
        <dbReference type="PROSITE" id="PS50222"/>
    </source>
</evidence>
<keyword evidence="3" id="KW-0472">Membrane</keyword>
<evidence type="ECO:0000313" key="5">
    <source>
        <dbReference type="EMBL" id="KAF4696917.1"/>
    </source>
</evidence>
<feature type="region of interest" description="Disordered" evidence="2">
    <location>
        <begin position="495"/>
        <end position="526"/>
    </location>
</feature>
<feature type="domain" description="EF-hand" evidence="4">
    <location>
        <begin position="281"/>
        <end position="316"/>
    </location>
</feature>
<keyword evidence="1" id="KW-0175">Coiled coil</keyword>
<comment type="caution">
    <text evidence="5">The sequence shown here is derived from an EMBL/GenBank/DDBJ whole genome shotgun (WGS) entry which is preliminary data.</text>
</comment>
<feature type="coiled-coil region" evidence="1">
    <location>
        <begin position="439"/>
        <end position="470"/>
    </location>
</feature>
<dbReference type="InterPro" id="IPR002048">
    <property type="entry name" value="EF_hand_dom"/>
</dbReference>
<evidence type="ECO:0000256" key="2">
    <source>
        <dbReference type="SAM" id="MobiDB-lite"/>
    </source>
</evidence>
<dbReference type="InterPro" id="IPR011992">
    <property type="entry name" value="EF-hand-dom_pair"/>
</dbReference>
<feature type="region of interest" description="Disordered" evidence="2">
    <location>
        <begin position="1"/>
        <end position="26"/>
    </location>
</feature>
<dbReference type="SUPFAM" id="SSF47473">
    <property type="entry name" value="EF-hand"/>
    <property type="match status" value="1"/>
</dbReference>
<protein>
    <recommendedName>
        <fullName evidence="4">EF-hand domain-containing protein</fullName>
    </recommendedName>
</protein>
<dbReference type="Pfam" id="PF13499">
    <property type="entry name" value="EF-hand_7"/>
    <property type="match status" value="1"/>
</dbReference>
<evidence type="ECO:0000313" key="6">
    <source>
        <dbReference type="Proteomes" id="UP000541610"/>
    </source>
</evidence>
<keyword evidence="3" id="KW-0812">Transmembrane</keyword>
<feature type="compositionally biased region" description="Low complexity" evidence="2">
    <location>
        <begin position="8"/>
        <end position="23"/>
    </location>
</feature>
<dbReference type="OrthoDB" id="26525at2759"/>
<dbReference type="Gene3D" id="1.10.238.10">
    <property type="entry name" value="EF-hand"/>
    <property type="match status" value="1"/>
</dbReference>
<keyword evidence="3" id="KW-1133">Transmembrane helix</keyword>
<name>A0A7J6PLX5_PEROL</name>
<dbReference type="GO" id="GO:0005509">
    <property type="term" value="F:calcium ion binding"/>
    <property type="evidence" value="ECO:0007669"/>
    <property type="project" value="InterPro"/>
</dbReference>
<reference evidence="5 6" key="1">
    <citation type="submission" date="2020-04" db="EMBL/GenBank/DDBJ databases">
        <title>Perkinsus olseni comparative genomics.</title>
        <authorList>
            <person name="Bogema D.R."/>
        </authorList>
    </citation>
    <scope>NUCLEOTIDE SEQUENCE [LARGE SCALE GENOMIC DNA]</scope>
    <source>
        <strain evidence="5">00978-12</strain>
    </source>
</reference>
<organism evidence="5 6">
    <name type="scientific">Perkinsus olseni</name>
    <name type="common">Perkinsus atlanticus</name>
    <dbReference type="NCBI Taxonomy" id="32597"/>
    <lineage>
        <taxon>Eukaryota</taxon>
        <taxon>Sar</taxon>
        <taxon>Alveolata</taxon>
        <taxon>Perkinsozoa</taxon>
        <taxon>Perkinsea</taxon>
        <taxon>Perkinsida</taxon>
        <taxon>Perkinsidae</taxon>
        <taxon>Perkinsus</taxon>
    </lineage>
</organism>
<sequence length="680" mass="74027">MPADSRTPRSSSSLVSPSSGASSWRRCGCGGRKWPRRLLVCLAVGYACWFALLMMAHAVMGDLVSGWIKFCTSVDVRTWTFVVLGSSVGSLITLAPSYYLIKKAPTLESLIDGNVHSVADSDETTFAEVCVEALTHLPAATRSLGPRATSSTGVPPGARHLLRDDDDDVGGGGASPIDALYPAPSAPPLPSVGSLPTVTIPPLDGPTIGSGIEDRSASGSPRPEEGYLCEPLEEGGLRAIRQMQVELDGLRRVFDWIDTKKDGVLDFEEVLSAFYRVGYRPSKADVEQYIWEVDDDLDGTVSWDELLVMYQRCILDKTGLEPRGLFTLIEFLLFDKEFTGEIAVENTLEVLFVRHGRERLDEEIREIFGATASAGVETGQETTINFSDFRAGANERLRALRCGRGKVTQPAASMLPAKSGGPSRVAPKSNRRCPTMNPMTASLLELQDALSELREAEKLLNTRIRALQKLPCSPWLEPSDRAAIKPAFSLLDTFRPTRGQSGGKTDLPKTLSSVLRKPESPTEAVEGTEAAVAGSVGELSEEAAVVAERAGKIKSVCDQALREAAKAEKLEVEIGRLAEESAKVFAELEEAEMTMPSPDDAPHGRVLGWRVVYSRAREELLLEGPEREKALVAHLFEGLPRRMNWWSKPLCEGPNLHELVEAAREIVKHAQRDAAEGQPN</sequence>
<dbReference type="EMBL" id="JABANP010000007">
    <property type="protein sequence ID" value="KAF4696917.1"/>
    <property type="molecule type" value="Genomic_DNA"/>
</dbReference>
<dbReference type="Proteomes" id="UP000541610">
    <property type="component" value="Unassembled WGS sequence"/>
</dbReference>
<evidence type="ECO:0000256" key="1">
    <source>
        <dbReference type="SAM" id="Coils"/>
    </source>
</evidence>
<dbReference type="CDD" id="cd00051">
    <property type="entry name" value="EFh"/>
    <property type="match status" value="1"/>
</dbReference>
<feature type="region of interest" description="Disordered" evidence="2">
    <location>
        <begin position="142"/>
        <end position="226"/>
    </location>
</feature>
<proteinExistence type="predicted"/>
<feature type="domain" description="EF-hand" evidence="4">
    <location>
        <begin position="245"/>
        <end position="280"/>
    </location>
</feature>
<feature type="transmembrane region" description="Helical" evidence="3">
    <location>
        <begin position="38"/>
        <end position="59"/>
    </location>
</feature>
<feature type="region of interest" description="Disordered" evidence="2">
    <location>
        <begin position="412"/>
        <end position="432"/>
    </location>
</feature>
<accession>A0A7J6PLX5</accession>
<evidence type="ECO:0000256" key="3">
    <source>
        <dbReference type="SAM" id="Phobius"/>
    </source>
</evidence>